<dbReference type="EMBL" id="AF466202">
    <property type="protein sequence ID" value="AAL75480.1"/>
    <property type="molecule type" value="Genomic_DNA"/>
</dbReference>
<reference evidence="1" key="2">
    <citation type="journal article" date="2004" name="Genome Res.">
        <title>Gene loss and movement in the maize genome.</title>
        <authorList>
            <person name="Lai J."/>
            <person name="Ma J."/>
            <person name="Swigonova Z."/>
            <person name="Ramakrishna W."/>
            <person name="Linton E."/>
            <person name="Llaca V."/>
            <person name="Tanyolac B."/>
            <person name="Park Y.J."/>
            <person name="Jeong O.Y."/>
            <person name="Bennetzen J.L."/>
            <person name="Messing J."/>
        </authorList>
    </citation>
    <scope>NUCLEOTIDE SEQUENCE</scope>
</reference>
<evidence type="ECO:0000313" key="1">
    <source>
        <dbReference type="EMBL" id="AAL75480.1"/>
    </source>
</evidence>
<accession>Q8S482</accession>
<reference evidence="1" key="3">
    <citation type="journal article" date="2005" name="Genetics">
        <title>Structure and evolution of the r/b chromosomal regions in rice, maize, and sorghum.</title>
        <authorList>
            <person name="Swigonova Z."/>
            <person name="Bennetzen J.L."/>
            <person name="Messing J."/>
        </authorList>
    </citation>
    <scope>NUCLEOTIDE SEQUENCE</scope>
</reference>
<dbReference type="HOGENOM" id="CLU_2761485_0_0_1"/>
<organism evidence="1">
    <name type="scientific">Zea mays</name>
    <name type="common">Maize</name>
    <dbReference type="NCBI Taxonomy" id="4577"/>
    <lineage>
        <taxon>Eukaryota</taxon>
        <taxon>Viridiplantae</taxon>
        <taxon>Streptophyta</taxon>
        <taxon>Embryophyta</taxon>
        <taxon>Tracheophyta</taxon>
        <taxon>Spermatophyta</taxon>
        <taxon>Magnoliopsida</taxon>
        <taxon>Liliopsida</taxon>
        <taxon>Poales</taxon>
        <taxon>Poaceae</taxon>
        <taxon>PACMAD clade</taxon>
        <taxon>Panicoideae</taxon>
        <taxon>Andropogonodae</taxon>
        <taxon>Andropogoneae</taxon>
        <taxon>Tripsacinae</taxon>
        <taxon>Zea</taxon>
    </lineage>
</organism>
<protein>
    <submittedName>
        <fullName evidence="1">R1-B73</fullName>
    </submittedName>
</protein>
<reference evidence="1" key="1">
    <citation type="journal article" date="2004" name="Genome Res.">
        <title>Close split of sorghum and maize genome progenitors.</title>
        <authorList>
            <person name="Swigonova Z."/>
            <person name="Lai J."/>
            <person name="Ma J."/>
            <person name="Ramakrishna W."/>
            <person name="Llaca V."/>
            <person name="Bennetzen J.L."/>
            <person name="Messing J."/>
        </authorList>
    </citation>
    <scope>NUCLEOTIDE SEQUENCE</scope>
</reference>
<dbReference type="AlphaFoldDB" id="Q8S482"/>
<gene>
    <name evidence="1" type="ORF">Z138B04_Z333J11.10</name>
</gene>
<proteinExistence type="predicted"/>
<name>Q8S482_MAIZE</name>
<sequence>MALSASRVQQAEELLQRPAERQLMRSQLAAAARSINWSYALFWSISDTQPGKGLSLFVCNDVARFYIQFS</sequence>